<name>A0ABP4JTR5_9ACTN</name>
<accession>A0ABP4JTR5</accession>
<evidence type="ECO:0000313" key="1">
    <source>
        <dbReference type="EMBL" id="GAA1429321.1"/>
    </source>
</evidence>
<gene>
    <name evidence="1" type="ORF">GCM10009601_44330</name>
</gene>
<proteinExistence type="predicted"/>
<dbReference type="RefSeq" id="WP_344014862.1">
    <property type="nucleotide sequence ID" value="NZ_BAAAIZ010000069.1"/>
</dbReference>
<dbReference type="EMBL" id="BAAAIZ010000069">
    <property type="protein sequence ID" value="GAA1429321.1"/>
    <property type="molecule type" value="Genomic_DNA"/>
</dbReference>
<comment type="caution">
    <text evidence="1">The sequence shown here is derived from an EMBL/GenBank/DDBJ whole genome shotgun (WGS) entry which is preliminary data.</text>
</comment>
<organism evidence="1 2">
    <name type="scientific">Streptomyces thermospinosisporus</name>
    <dbReference type="NCBI Taxonomy" id="161482"/>
    <lineage>
        <taxon>Bacteria</taxon>
        <taxon>Bacillati</taxon>
        <taxon>Actinomycetota</taxon>
        <taxon>Actinomycetes</taxon>
        <taxon>Kitasatosporales</taxon>
        <taxon>Streptomycetaceae</taxon>
        <taxon>Streptomyces</taxon>
    </lineage>
</organism>
<keyword evidence="2" id="KW-1185">Reference proteome</keyword>
<reference evidence="2" key="1">
    <citation type="journal article" date="2019" name="Int. J. Syst. Evol. Microbiol.">
        <title>The Global Catalogue of Microorganisms (GCM) 10K type strain sequencing project: providing services to taxonomists for standard genome sequencing and annotation.</title>
        <authorList>
            <consortium name="The Broad Institute Genomics Platform"/>
            <consortium name="The Broad Institute Genome Sequencing Center for Infectious Disease"/>
            <person name="Wu L."/>
            <person name="Ma J."/>
        </authorList>
    </citation>
    <scope>NUCLEOTIDE SEQUENCE [LARGE SCALE GENOMIC DNA]</scope>
    <source>
        <strain evidence="2">JCM 11756</strain>
    </source>
</reference>
<sequence>MTYELISICDACKQAIADGEGGLWVDMSEVEQASINERAWEQLEAEQHESGVRTFSGESIQSYPDPARWRVHHYSCDPSPSANSYAIEVHRCRSWADLVWWTAHLMGKSWLGQTDWDELLQQASESAGNRITPAVRPHLHQAQWAGRGSAQKTGRSTGRPAWHIRRCHLD</sequence>
<dbReference type="Proteomes" id="UP001500973">
    <property type="component" value="Unassembled WGS sequence"/>
</dbReference>
<evidence type="ECO:0000313" key="2">
    <source>
        <dbReference type="Proteomes" id="UP001500973"/>
    </source>
</evidence>
<protein>
    <submittedName>
        <fullName evidence="1">Uncharacterized protein</fullName>
    </submittedName>
</protein>